<reference evidence="8 9" key="1">
    <citation type="journal article" date="2020" name="Nat. Commun.">
        <title>Genome of Tripterygium wilfordii and identification of cytochrome P450 involved in triptolide biosynthesis.</title>
        <authorList>
            <person name="Tu L."/>
            <person name="Su P."/>
            <person name="Zhang Z."/>
            <person name="Gao L."/>
            <person name="Wang J."/>
            <person name="Hu T."/>
            <person name="Zhou J."/>
            <person name="Zhang Y."/>
            <person name="Zhao Y."/>
            <person name="Liu Y."/>
            <person name="Song Y."/>
            <person name="Tong Y."/>
            <person name="Lu Y."/>
            <person name="Yang J."/>
            <person name="Xu C."/>
            <person name="Jia M."/>
            <person name="Peters R.J."/>
            <person name="Huang L."/>
            <person name="Gao W."/>
        </authorList>
    </citation>
    <scope>NUCLEOTIDE SEQUENCE [LARGE SCALE GENOMIC DNA]</scope>
    <source>
        <strain evidence="9">cv. XIE 37</strain>
        <tissue evidence="8">Leaf</tissue>
    </source>
</reference>
<dbReference type="Gene3D" id="1.10.10.10">
    <property type="entry name" value="Winged helix-like DNA-binding domain superfamily/Winged helix DNA-binding domain"/>
    <property type="match status" value="1"/>
</dbReference>
<keyword evidence="4 6" id="KW-0804">Transcription</keyword>
<dbReference type="InterPro" id="IPR036390">
    <property type="entry name" value="WH_DNA-bd_sf"/>
</dbReference>
<evidence type="ECO:0000259" key="7">
    <source>
        <dbReference type="SMART" id="SM01372"/>
    </source>
</evidence>
<dbReference type="Proteomes" id="UP000593562">
    <property type="component" value="Unassembled WGS sequence"/>
</dbReference>
<evidence type="ECO:0000256" key="2">
    <source>
        <dbReference type="ARBA" id="ARBA00023015"/>
    </source>
</evidence>
<comment type="caution">
    <text evidence="8">The sequence shown here is derived from an EMBL/GenBank/DDBJ whole genome shotgun (WGS) entry which is preliminary data.</text>
</comment>
<dbReference type="Pfam" id="PF16421">
    <property type="entry name" value="E2F_CC-MB"/>
    <property type="match status" value="1"/>
</dbReference>
<evidence type="ECO:0000256" key="5">
    <source>
        <dbReference type="ARBA" id="ARBA00023306"/>
    </source>
</evidence>
<evidence type="ECO:0000313" key="9">
    <source>
        <dbReference type="Proteomes" id="UP000593562"/>
    </source>
</evidence>
<dbReference type="InterPro" id="IPR037241">
    <property type="entry name" value="E2F-DP_heterodim"/>
</dbReference>
<dbReference type="OrthoDB" id="1743261at2759"/>
<sequence length="381" mass="42889">MANGSEDPSRTNQRSQFQFQLLHSQSQKNHASSSPMTENLFFHSFTRQPPQPFTSVVPPCSTADDQWPFIKQEFNQTNGIVNGGAQSSGRSVIPKHNCKSKVKKLAKCATQKLDVDSVSGANPGCRYECSLGLLTKKFVSLIQGAEDGTLDLNKTAEALQVQKRRIYDITNVLEGIGLIEKTSKNHIHFKGSDSLWPRELDDQVSRLKTEVENLSAEECRIDDCIREKQELLRALKEEETNEKYLFLTKEEISSVPHFQNQILMALKAPQASCIEVPDPDEEQDVGFSQRQYRMIIRSMTGPIDLYLLSEKEGKGQDNRAAKAAGVSIKYKGNQNNSSESLSSPDLDTSEIRKIIPPYYDIDDDYWFRTGAEVSLTDLWSN</sequence>
<dbReference type="Pfam" id="PF02319">
    <property type="entry name" value="WHD_E2F_TDP"/>
    <property type="match status" value="1"/>
</dbReference>
<dbReference type="FunFam" id="1.10.10.10:FF:000008">
    <property type="entry name" value="E2F transcription factor 1"/>
    <property type="match status" value="1"/>
</dbReference>
<comment type="similarity">
    <text evidence="1 6">Belongs to the E2F/DP family.</text>
</comment>
<accession>A0A7J7D3K5</accession>
<evidence type="ECO:0000256" key="3">
    <source>
        <dbReference type="ARBA" id="ARBA00023125"/>
    </source>
</evidence>
<comment type="subcellular location">
    <subcellularLocation>
        <location evidence="6">Nucleus</location>
    </subcellularLocation>
</comment>
<keyword evidence="3 6" id="KW-0238">DNA-binding</keyword>
<dbReference type="PANTHER" id="PTHR12081:SF51">
    <property type="entry name" value="TRANSCRIPTION FACTOR E2FC"/>
    <property type="match status" value="1"/>
</dbReference>
<dbReference type="InterPro" id="IPR003316">
    <property type="entry name" value="E2F_WHTH_DNA-bd_dom"/>
</dbReference>
<evidence type="ECO:0000256" key="6">
    <source>
        <dbReference type="RuleBase" id="RU003796"/>
    </source>
</evidence>
<protein>
    <submittedName>
        <fullName evidence="8">Transcription factor E2FC isoform X1</fullName>
    </submittedName>
</protein>
<dbReference type="FunCoup" id="A0A7J7D3K5">
    <property type="interactions" value="2305"/>
</dbReference>
<dbReference type="GO" id="GO:0046983">
    <property type="term" value="F:protein dimerization activity"/>
    <property type="evidence" value="ECO:0007669"/>
    <property type="project" value="InterPro"/>
</dbReference>
<keyword evidence="9" id="KW-1185">Reference proteome</keyword>
<dbReference type="GO" id="GO:0090575">
    <property type="term" value="C:RNA polymerase II transcription regulator complex"/>
    <property type="evidence" value="ECO:0007669"/>
    <property type="project" value="TreeGrafter"/>
</dbReference>
<proteinExistence type="inferred from homology"/>
<keyword evidence="5" id="KW-0131">Cell cycle</keyword>
<dbReference type="GO" id="GO:0000978">
    <property type="term" value="F:RNA polymerase II cis-regulatory region sequence-specific DNA binding"/>
    <property type="evidence" value="ECO:0007669"/>
    <property type="project" value="InterPro"/>
</dbReference>
<gene>
    <name evidence="8" type="ORF">HS088_TW11G00928</name>
</gene>
<keyword evidence="6" id="KW-0539">Nucleus</keyword>
<dbReference type="InterPro" id="IPR015633">
    <property type="entry name" value="E2F"/>
</dbReference>
<dbReference type="Gene3D" id="6.10.250.540">
    <property type="match status" value="1"/>
</dbReference>
<dbReference type="AlphaFoldDB" id="A0A7J7D3K5"/>
<dbReference type="CDD" id="cd14660">
    <property type="entry name" value="E2F_DD"/>
    <property type="match status" value="1"/>
</dbReference>
<dbReference type="InterPro" id="IPR032198">
    <property type="entry name" value="E2F_CC-MB"/>
</dbReference>
<evidence type="ECO:0000256" key="4">
    <source>
        <dbReference type="ARBA" id="ARBA00023163"/>
    </source>
</evidence>
<keyword evidence="2 6" id="KW-0805">Transcription regulation</keyword>
<evidence type="ECO:0000256" key="1">
    <source>
        <dbReference type="ARBA" id="ARBA00010940"/>
    </source>
</evidence>
<dbReference type="EMBL" id="JAAARO010000011">
    <property type="protein sequence ID" value="KAF5740848.1"/>
    <property type="molecule type" value="Genomic_DNA"/>
</dbReference>
<dbReference type="SMART" id="SM01372">
    <property type="entry name" value="E2F_TDP"/>
    <property type="match status" value="1"/>
</dbReference>
<dbReference type="InterPro" id="IPR036388">
    <property type="entry name" value="WH-like_DNA-bd_sf"/>
</dbReference>
<dbReference type="SUPFAM" id="SSF144074">
    <property type="entry name" value="E2F-DP heterodimerization region"/>
    <property type="match status" value="1"/>
</dbReference>
<dbReference type="PANTHER" id="PTHR12081">
    <property type="entry name" value="TRANSCRIPTION FACTOR E2F"/>
    <property type="match status" value="1"/>
</dbReference>
<organism evidence="8 9">
    <name type="scientific">Tripterygium wilfordii</name>
    <name type="common">Thunder God vine</name>
    <dbReference type="NCBI Taxonomy" id="458696"/>
    <lineage>
        <taxon>Eukaryota</taxon>
        <taxon>Viridiplantae</taxon>
        <taxon>Streptophyta</taxon>
        <taxon>Embryophyta</taxon>
        <taxon>Tracheophyta</taxon>
        <taxon>Spermatophyta</taxon>
        <taxon>Magnoliopsida</taxon>
        <taxon>eudicotyledons</taxon>
        <taxon>Gunneridae</taxon>
        <taxon>Pentapetalae</taxon>
        <taxon>rosids</taxon>
        <taxon>fabids</taxon>
        <taxon>Celastrales</taxon>
        <taxon>Celastraceae</taxon>
        <taxon>Tripterygium</taxon>
    </lineage>
</organism>
<name>A0A7J7D3K5_TRIWF</name>
<dbReference type="SUPFAM" id="SSF46785">
    <property type="entry name" value="Winged helix' DNA-binding domain"/>
    <property type="match status" value="1"/>
</dbReference>
<feature type="domain" description="E2F/DP family winged-helix DNA-binding" evidence="7">
    <location>
        <begin position="126"/>
        <end position="191"/>
    </location>
</feature>
<evidence type="ECO:0000313" key="8">
    <source>
        <dbReference type="EMBL" id="KAF5740848.1"/>
    </source>
</evidence>
<dbReference type="InParanoid" id="A0A7J7D3K5"/>
<dbReference type="GO" id="GO:0000981">
    <property type="term" value="F:DNA-binding transcription factor activity, RNA polymerase II-specific"/>
    <property type="evidence" value="ECO:0007669"/>
    <property type="project" value="TreeGrafter"/>
</dbReference>